<dbReference type="InterPro" id="IPR013766">
    <property type="entry name" value="Thioredoxin_domain"/>
</dbReference>
<dbReference type="CDD" id="cd02966">
    <property type="entry name" value="TlpA_like_family"/>
    <property type="match status" value="1"/>
</dbReference>
<dbReference type="PANTHER" id="PTHR42852">
    <property type="entry name" value="THIOL:DISULFIDE INTERCHANGE PROTEIN DSBE"/>
    <property type="match status" value="1"/>
</dbReference>
<dbReference type="InterPro" id="IPR000866">
    <property type="entry name" value="AhpC/TSA"/>
</dbReference>
<dbReference type="GO" id="GO:0016491">
    <property type="term" value="F:oxidoreductase activity"/>
    <property type="evidence" value="ECO:0007669"/>
    <property type="project" value="InterPro"/>
</dbReference>
<protein>
    <recommendedName>
        <fullName evidence="2">Thioredoxin domain-containing protein</fullName>
    </recommendedName>
</protein>
<gene>
    <name evidence="3" type="ORF">B0A77_02795</name>
</gene>
<proteinExistence type="predicted"/>
<dbReference type="PANTHER" id="PTHR42852:SF18">
    <property type="entry name" value="CHROMOSOME UNDETERMINED SCAFFOLD_47, WHOLE GENOME SHOTGUN SEQUENCE"/>
    <property type="match status" value="1"/>
</dbReference>
<organism evidence="3 4">
    <name type="scientific">Flavobacterium branchiophilum</name>
    <dbReference type="NCBI Taxonomy" id="55197"/>
    <lineage>
        <taxon>Bacteria</taxon>
        <taxon>Pseudomonadati</taxon>
        <taxon>Bacteroidota</taxon>
        <taxon>Flavobacteriia</taxon>
        <taxon>Flavobacteriales</taxon>
        <taxon>Flavobacteriaceae</taxon>
        <taxon>Flavobacterium</taxon>
    </lineage>
</organism>
<dbReference type="AlphaFoldDB" id="A0A2H3KY23"/>
<name>A0A2H3KY23_9FLAO</name>
<feature type="domain" description="Thioredoxin" evidence="2">
    <location>
        <begin position="23"/>
        <end position="162"/>
    </location>
</feature>
<dbReference type="InterPro" id="IPR050553">
    <property type="entry name" value="Thioredoxin_ResA/DsbE_sf"/>
</dbReference>
<dbReference type="SUPFAM" id="SSF52833">
    <property type="entry name" value="Thioredoxin-like"/>
    <property type="match status" value="1"/>
</dbReference>
<reference evidence="3 4" key="1">
    <citation type="submission" date="2017-09" db="EMBL/GenBank/DDBJ databases">
        <title>Whole genomes of Flavobacteriaceae.</title>
        <authorList>
            <person name="Stine C."/>
            <person name="Li C."/>
            <person name="Tadesse D."/>
        </authorList>
    </citation>
    <scope>NUCLEOTIDE SEQUENCE [LARGE SCALE GENOMIC DNA]</scope>
    <source>
        <strain evidence="3 4">ATCC 35036</strain>
    </source>
</reference>
<evidence type="ECO:0000313" key="3">
    <source>
        <dbReference type="EMBL" id="PDS26257.1"/>
    </source>
</evidence>
<dbReference type="GO" id="GO:0016209">
    <property type="term" value="F:antioxidant activity"/>
    <property type="evidence" value="ECO:0007669"/>
    <property type="project" value="InterPro"/>
</dbReference>
<dbReference type="InterPro" id="IPR036249">
    <property type="entry name" value="Thioredoxin-like_sf"/>
</dbReference>
<dbReference type="Proteomes" id="UP000220828">
    <property type="component" value="Unassembled WGS sequence"/>
</dbReference>
<feature type="coiled-coil region" evidence="1">
    <location>
        <begin position="160"/>
        <end position="187"/>
    </location>
</feature>
<dbReference type="Pfam" id="PF00578">
    <property type="entry name" value="AhpC-TSA"/>
    <property type="match status" value="1"/>
</dbReference>
<accession>A0A2H3KY23</accession>
<evidence type="ECO:0000256" key="1">
    <source>
        <dbReference type="SAM" id="Coils"/>
    </source>
</evidence>
<evidence type="ECO:0000259" key="2">
    <source>
        <dbReference type="PROSITE" id="PS51352"/>
    </source>
</evidence>
<sequence length="398" mass="46264">MKKINFLIILIFLYGHLYSQNMLKIGDKAPKVNITDYILNIPNDKNIENKYIILEFWATWCAPCLGAVPHLNELQNKFKNRKDLYFFSLTYEKPDKIKRTLEKVEFKTIVVSDQTKKTEASFNVEGIPHTVLIDNKGIIKWIGEPNELNTSMIENLLSGKNILTEKIELKTEKKEEIEAEKKESENNTDVVLGFLKDKNTQYIFSLINANKNDYGMAIEAFEKGKYIDLNNNLKSILAKIIKKPEFQIIIKDDLIEKKYNLLYKNSNKVDTDVHIKILKTNLLNALDLAESIETKKVEVYNLKVKNVNKLSISIKEDDDANHISDNDTHFVFSNSKIETLIKEIGNYQKIIIFNETGLNDNLDFIIRKGNLKELSNDLEEYGLILERFSKEIEFYNYK</sequence>
<dbReference type="OrthoDB" id="1069091at2"/>
<keyword evidence="1" id="KW-0175">Coiled coil</keyword>
<evidence type="ECO:0000313" key="4">
    <source>
        <dbReference type="Proteomes" id="UP000220828"/>
    </source>
</evidence>
<dbReference type="PROSITE" id="PS51352">
    <property type="entry name" value="THIOREDOXIN_2"/>
    <property type="match status" value="1"/>
</dbReference>
<dbReference type="RefSeq" id="WP_097553482.1">
    <property type="nucleotide sequence ID" value="NZ_PCMW01000018.1"/>
</dbReference>
<dbReference type="EMBL" id="PCMW01000018">
    <property type="protein sequence ID" value="PDS26257.1"/>
    <property type="molecule type" value="Genomic_DNA"/>
</dbReference>
<comment type="caution">
    <text evidence="3">The sequence shown here is derived from an EMBL/GenBank/DDBJ whole genome shotgun (WGS) entry which is preliminary data.</text>
</comment>
<dbReference type="Gene3D" id="3.40.30.10">
    <property type="entry name" value="Glutaredoxin"/>
    <property type="match status" value="1"/>
</dbReference>